<proteinExistence type="predicted"/>
<evidence type="ECO:0000256" key="1">
    <source>
        <dbReference type="SAM" id="Phobius"/>
    </source>
</evidence>
<reference evidence="2 3" key="1">
    <citation type="journal article" date="2014" name="Genome Announc.">
        <title>Draft Genome Sequence of Geobacillus icigianus Strain G1w1T Isolated from Hot Springs in the Valley of Geysers, Kamchatka (Russian Federation).</title>
        <authorList>
            <person name="Bryanskaya A.V."/>
            <person name="Rozanov A.S."/>
            <person name="Logacheva M.D."/>
            <person name="Kotenko A.V."/>
            <person name="Peltek S.E."/>
        </authorList>
    </citation>
    <scope>NUCLEOTIDE SEQUENCE [LARGE SCALE GENOMIC DNA]</scope>
    <source>
        <strain evidence="2 3">G1w1</strain>
    </source>
</reference>
<feature type="transmembrane region" description="Helical" evidence="1">
    <location>
        <begin position="430"/>
        <end position="448"/>
    </location>
</feature>
<name>A0ABU6BHV3_9BACL</name>
<keyword evidence="1" id="KW-1133">Transmembrane helix</keyword>
<feature type="transmembrane region" description="Helical" evidence="1">
    <location>
        <begin position="232"/>
        <end position="254"/>
    </location>
</feature>
<feature type="transmembrane region" description="Helical" evidence="1">
    <location>
        <begin position="468"/>
        <end position="491"/>
    </location>
</feature>
<keyword evidence="1" id="KW-0812">Transmembrane</keyword>
<keyword evidence="3" id="KW-1185">Reference proteome</keyword>
<protein>
    <recommendedName>
        <fullName evidence="4">Permease</fullName>
    </recommendedName>
</protein>
<sequence>MIRMINNKWSNFFNELLKVKWILFGVMIYIYGVRAKEQMYIHSLQSKLQLNKWDLVHSSFGNIYLIIYFVLPFFLYHSLVIITSNFDYTIFIRFGSYRSWVYATLAQFIQIVGVSIIVWGAVSGVLSIGAPHFAGWSPFSKMDAFLSETQILQKLITSPFLALLLHLALLVLSVSCFHLLLAILYVKWQYKRIVVFAAVLIWVYAGVSFKLLPPHSLLNLCNYLILHSGVMQFGTIWISIVVVTVGMILLILVINLLDLNLKLYNWNDYAAILLIVMSLWAGMRGKEGTTIWDQFLFMFIGGSNQAFYFKPFLCYLILYFGLVYWVQLYLQKELSEMGYYKLLRYQSTSRWFWGWYCKIMLYIGVYLFALALLALFISFLNGFSFDFYVSIERSVTVLKIVYHFFVNGYLQLSFYVLFVFIIAWLSKETFYSFVGIALLSFFMLPHLNNWGIVPSGLNSMSYLLTDSSVYRISAILALWNVLMIVFLLYVFRKQDLHF</sequence>
<feature type="transmembrane region" description="Helical" evidence="1">
    <location>
        <begin position="351"/>
        <end position="380"/>
    </location>
</feature>
<evidence type="ECO:0008006" key="4">
    <source>
        <dbReference type="Google" id="ProtNLM"/>
    </source>
</evidence>
<evidence type="ECO:0000313" key="2">
    <source>
        <dbReference type="EMBL" id="MEB3751480.1"/>
    </source>
</evidence>
<feature type="transmembrane region" description="Helical" evidence="1">
    <location>
        <begin position="100"/>
        <end position="122"/>
    </location>
</feature>
<evidence type="ECO:0000313" key="3">
    <source>
        <dbReference type="Proteomes" id="UP000029267"/>
    </source>
</evidence>
<feature type="transmembrane region" description="Helical" evidence="1">
    <location>
        <begin position="266"/>
        <end position="283"/>
    </location>
</feature>
<feature type="transmembrane region" description="Helical" evidence="1">
    <location>
        <begin position="307"/>
        <end position="330"/>
    </location>
</feature>
<feature type="transmembrane region" description="Helical" evidence="1">
    <location>
        <begin position="160"/>
        <end position="186"/>
    </location>
</feature>
<gene>
    <name evidence="2" type="ORF">EP10_002321</name>
</gene>
<dbReference type="RefSeq" id="WP_081897178.1">
    <property type="nucleotide sequence ID" value="NZ_CP187452.1"/>
</dbReference>
<feature type="transmembrane region" description="Helical" evidence="1">
    <location>
        <begin position="63"/>
        <end position="88"/>
    </location>
</feature>
<accession>A0ABU6BHV3</accession>
<feature type="transmembrane region" description="Helical" evidence="1">
    <location>
        <begin position="400"/>
        <end position="423"/>
    </location>
</feature>
<dbReference type="EMBL" id="JPYA02000002">
    <property type="protein sequence ID" value="MEB3751480.1"/>
    <property type="molecule type" value="Genomic_DNA"/>
</dbReference>
<organism evidence="2 3">
    <name type="scientific">Geobacillus icigianus</name>
    <dbReference type="NCBI Taxonomy" id="1430331"/>
    <lineage>
        <taxon>Bacteria</taxon>
        <taxon>Bacillati</taxon>
        <taxon>Bacillota</taxon>
        <taxon>Bacilli</taxon>
        <taxon>Bacillales</taxon>
        <taxon>Anoxybacillaceae</taxon>
        <taxon>Geobacillus</taxon>
    </lineage>
</organism>
<feature type="transmembrane region" description="Helical" evidence="1">
    <location>
        <begin position="193"/>
        <end position="212"/>
    </location>
</feature>
<dbReference type="Proteomes" id="UP000029267">
    <property type="component" value="Unassembled WGS sequence"/>
</dbReference>
<comment type="caution">
    <text evidence="2">The sequence shown here is derived from an EMBL/GenBank/DDBJ whole genome shotgun (WGS) entry which is preliminary data.</text>
</comment>
<feature type="transmembrane region" description="Helical" evidence="1">
    <location>
        <begin position="12"/>
        <end position="32"/>
    </location>
</feature>
<keyword evidence="1" id="KW-0472">Membrane</keyword>